<keyword evidence="2" id="KW-0813">Transport</keyword>
<keyword evidence="5 9" id="KW-0067">ATP-binding</keyword>
<dbReference type="InterPro" id="IPR003439">
    <property type="entry name" value="ABC_transporter-like_ATP-bd"/>
</dbReference>
<dbReference type="InterPro" id="IPR005892">
    <property type="entry name" value="Gly-betaine_transp_ATP-bd"/>
</dbReference>
<feature type="domain" description="ABC transporter" evidence="7">
    <location>
        <begin position="2"/>
        <end position="236"/>
    </location>
</feature>
<sequence length="365" mass="40539">MIRLEGVGKRYGGEWAVRDLDLTMERGEFCCLIGPSGCGKSTTLKMINRMVEATSGTIAINGRDVRSMKQEELRRGIGYVIQSIGLFPHMTVEANIGVVPHLLGWDKVRTRTRSLELLELLGLAPDEYAHKYPRELSGGQAQRVGVARALAGDPDILLMDEPFGALDPITREHLQGQFAAIQQELQKTVVFVTHDIDEAVRLGNRVALMRDGRLVQVDSPETLLSEPKDSFVKKFVGLDRALKRLSRLRVQDFVRPAQSVPDTISAEELRGRFHAMHGEDCARYMWVTDDRGGLLGWIDSKSANGVVSVQEDMVRVDANEMAVQADFSLKQALSLFVQQGVVCLPVLDKRGKFNGEVRLADVLES</sequence>
<dbReference type="OrthoDB" id="9809450at2"/>
<dbReference type="SUPFAM" id="SSF52540">
    <property type="entry name" value="P-loop containing nucleoside triphosphate hydrolases"/>
    <property type="match status" value="1"/>
</dbReference>
<dbReference type="PANTHER" id="PTHR43117:SF4">
    <property type="entry name" value="OSMOPROTECTANT IMPORT ATP-BINDING PROTEIN OSMV"/>
    <property type="match status" value="1"/>
</dbReference>
<dbReference type="PROSITE" id="PS51371">
    <property type="entry name" value="CBS"/>
    <property type="match status" value="1"/>
</dbReference>
<comment type="similarity">
    <text evidence="1">Belongs to the ABC transporter superfamily.</text>
</comment>
<dbReference type="GO" id="GO:0016887">
    <property type="term" value="F:ATP hydrolysis activity"/>
    <property type="evidence" value="ECO:0007669"/>
    <property type="project" value="InterPro"/>
</dbReference>
<organism evidence="9 10">
    <name type="scientific">Oceanidesulfovibrio indonesiensis</name>
    <dbReference type="NCBI Taxonomy" id="54767"/>
    <lineage>
        <taxon>Bacteria</taxon>
        <taxon>Pseudomonadati</taxon>
        <taxon>Thermodesulfobacteriota</taxon>
        <taxon>Desulfovibrionia</taxon>
        <taxon>Desulfovibrionales</taxon>
        <taxon>Desulfovibrionaceae</taxon>
        <taxon>Oceanidesulfovibrio</taxon>
    </lineage>
</organism>
<keyword evidence="3" id="KW-0677">Repeat</keyword>
<gene>
    <name evidence="9" type="ORF">DPQ33_16150</name>
</gene>
<protein>
    <submittedName>
        <fullName evidence="9">Glycine betaine ABC transporter ATP-binding protein</fullName>
    </submittedName>
</protein>
<dbReference type="InterPro" id="IPR027417">
    <property type="entry name" value="P-loop_NTPase"/>
</dbReference>
<dbReference type="GO" id="GO:0005524">
    <property type="term" value="F:ATP binding"/>
    <property type="evidence" value="ECO:0007669"/>
    <property type="project" value="UniProtKB-KW"/>
</dbReference>
<dbReference type="NCBIfam" id="TIGR01186">
    <property type="entry name" value="proV"/>
    <property type="match status" value="1"/>
</dbReference>
<dbReference type="Pfam" id="PF00571">
    <property type="entry name" value="CBS"/>
    <property type="match status" value="1"/>
</dbReference>
<keyword evidence="10" id="KW-1185">Reference proteome</keyword>
<feature type="domain" description="CBS" evidence="8">
    <location>
        <begin position="313"/>
        <end position="365"/>
    </location>
</feature>
<dbReference type="PROSITE" id="PS50893">
    <property type="entry name" value="ABC_TRANSPORTER_2"/>
    <property type="match status" value="1"/>
</dbReference>
<evidence type="ECO:0000259" key="7">
    <source>
        <dbReference type="PROSITE" id="PS50893"/>
    </source>
</evidence>
<dbReference type="PANTHER" id="PTHR43117">
    <property type="entry name" value="OSMOPROTECTANT IMPORT ATP-BINDING PROTEIN OSMV"/>
    <property type="match status" value="1"/>
</dbReference>
<dbReference type="PROSITE" id="PS00211">
    <property type="entry name" value="ABC_TRANSPORTER_1"/>
    <property type="match status" value="1"/>
</dbReference>
<dbReference type="Gene3D" id="3.40.50.300">
    <property type="entry name" value="P-loop containing nucleotide triphosphate hydrolases"/>
    <property type="match status" value="1"/>
</dbReference>
<evidence type="ECO:0000256" key="3">
    <source>
        <dbReference type="ARBA" id="ARBA00022737"/>
    </source>
</evidence>
<name>A0A7M3MAR9_9BACT</name>
<evidence type="ECO:0000256" key="5">
    <source>
        <dbReference type="ARBA" id="ARBA00022840"/>
    </source>
</evidence>
<keyword evidence="6" id="KW-0129">CBS domain</keyword>
<evidence type="ECO:0000256" key="4">
    <source>
        <dbReference type="ARBA" id="ARBA00022741"/>
    </source>
</evidence>
<dbReference type="FunFam" id="3.40.50.300:FF:000425">
    <property type="entry name" value="Probable ABC transporter, ATP-binding subunit"/>
    <property type="match status" value="1"/>
</dbReference>
<proteinExistence type="inferred from homology"/>
<keyword evidence="4" id="KW-0547">Nucleotide-binding</keyword>
<dbReference type="InterPro" id="IPR003593">
    <property type="entry name" value="AAA+_ATPase"/>
</dbReference>
<dbReference type="InterPro" id="IPR017871">
    <property type="entry name" value="ABC_transporter-like_CS"/>
</dbReference>
<dbReference type="GO" id="GO:0031460">
    <property type="term" value="P:glycine betaine transport"/>
    <property type="evidence" value="ECO:0007669"/>
    <property type="project" value="InterPro"/>
</dbReference>
<dbReference type="Proteomes" id="UP000448292">
    <property type="component" value="Unassembled WGS sequence"/>
</dbReference>
<reference evidence="9 10" key="1">
    <citation type="submission" date="2018-06" db="EMBL/GenBank/DDBJ databases">
        <title>Complete genome of Desulfovibrio indonesiensis P37SLT.</title>
        <authorList>
            <person name="Crispim J.S."/>
            <person name="Vidigal P.M.P."/>
            <person name="Silva L.C.F."/>
            <person name="Laguardia C.N."/>
            <person name="Araujo L.C."/>
            <person name="Dias R.S."/>
            <person name="Sousa M.P."/>
            <person name="Paula S.O."/>
            <person name="Silva C."/>
        </authorList>
    </citation>
    <scope>NUCLEOTIDE SEQUENCE [LARGE SCALE GENOMIC DNA]</scope>
    <source>
        <strain evidence="9 10">P37SLT</strain>
    </source>
</reference>
<accession>A0A7M3MAR9</accession>
<dbReference type="AlphaFoldDB" id="A0A7M3MAR9"/>
<comment type="caution">
    <text evidence="9">The sequence shown here is derived from an EMBL/GenBank/DDBJ whole genome shotgun (WGS) entry which is preliminary data.</text>
</comment>
<evidence type="ECO:0000256" key="6">
    <source>
        <dbReference type="PROSITE-ProRule" id="PRU00703"/>
    </source>
</evidence>
<dbReference type="RefSeq" id="WP_144304260.1">
    <property type="nucleotide sequence ID" value="NZ_QMIE01000019.1"/>
</dbReference>
<dbReference type="SUPFAM" id="SSF54631">
    <property type="entry name" value="CBS-domain pair"/>
    <property type="match status" value="1"/>
</dbReference>
<evidence type="ECO:0000256" key="1">
    <source>
        <dbReference type="ARBA" id="ARBA00005417"/>
    </source>
</evidence>
<dbReference type="SMART" id="SM00382">
    <property type="entry name" value="AAA"/>
    <property type="match status" value="1"/>
</dbReference>
<dbReference type="InterPro" id="IPR046342">
    <property type="entry name" value="CBS_dom_sf"/>
</dbReference>
<dbReference type="InterPro" id="IPR000644">
    <property type="entry name" value="CBS_dom"/>
</dbReference>
<evidence type="ECO:0000313" key="9">
    <source>
        <dbReference type="EMBL" id="TVM15020.1"/>
    </source>
</evidence>
<dbReference type="EMBL" id="QMIE01000019">
    <property type="protein sequence ID" value="TVM15020.1"/>
    <property type="molecule type" value="Genomic_DNA"/>
</dbReference>
<dbReference type="GO" id="GO:0016020">
    <property type="term" value="C:membrane"/>
    <property type="evidence" value="ECO:0007669"/>
    <property type="project" value="InterPro"/>
</dbReference>
<dbReference type="Pfam" id="PF00005">
    <property type="entry name" value="ABC_tran"/>
    <property type="match status" value="1"/>
</dbReference>
<evidence type="ECO:0000313" key="10">
    <source>
        <dbReference type="Proteomes" id="UP000448292"/>
    </source>
</evidence>
<dbReference type="Gene3D" id="3.90.1280.20">
    <property type="match status" value="1"/>
</dbReference>
<evidence type="ECO:0000256" key="2">
    <source>
        <dbReference type="ARBA" id="ARBA00022448"/>
    </source>
</evidence>
<evidence type="ECO:0000259" key="8">
    <source>
        <dbReference type="PROSITE" id="PS51371"/>
    </source>
</evidence>